<evidence type="ECO:0000256" key="2">
    <source>
        <dbReference type="ARBA" id="ARBA00022505"/>
    </source>
</evidence>
<keyword evidence="8" id="KW-1185">Reference proteome</keyword>
<dbReference type="Pfam" id="PF03404">
    <property type="entry name" value="Mo-co_dimer"/>
    <property type="match status" value="1"/>
</dbReference>
<dbReference type="Gene3D" id="2.60.40.650">
    <property type="match status" value="1"/>
</dbReference>
<evidence type="ECO:0000259" key="5">
    <source>
        <dbReference type="Pfam" id="PF00174"/>
    </source>
</evidence>
<feature type="domain" description="Moybdenum cofactor oxidoreductase dimerisation" evidence="6">
    <location>
        <begin position="253"/>
        <end position="364"/>
    </location>
</feature>
<evidence type="ECO:0000256" key="4">
    <source>
        <dbReference type="ARBA" id="ARBA00023002"/>
    </source>
</evidence>
<evidence type="ECO:0008006" key="9">
    <source>
        <dbReference type="Google" id="ProtNLM"/>
    </source>
</evidence>
<dbReference type="Pfam" id="PF00174">
    <property type="entry name" value="Oxidored_molyb"/>
    <property type="match status" value="1"/>
</dbReference>
<dbReference type="FunFam" id="3.90.420.10:FF:000002">
    <property type="entry name" value="sulfite oxidase, mitochondrial"/>
    <property type="match status" value="1"/>
</dbReference>
<evidence type="ECO:0000259" key="6">
    <source>
        <dbReference type="Pfam" id="PF03404"/>
    </source>
</evidence>
<keyword evidence="3" id="KW-0479">Metal-binding</keyword>
<dbReference type="GO" id="GO:0006790">
    <property type="term" value="P:sulfur compound metabolic process"/>
    <property type="evidence" value="ECO:0007669"/>
    <property type="project" value="TreeGrafter"/>
</dbReference>
<organism evidence="7 8">
    <name type="scientific">Mycena sanguinolenta</name>
    <dbReference type="NCBI Taxonomy" id="230812"/>
    <lineage>
        <taxon>Eukaryota</taxon>
        <taxon>Fungi</taxon>
        <taxon>Dikarya</taxon>
        <taxon>Basidiomycota</taxon>
        <taxon>Agaricomycotina</taxon>
        <taxon>Agaricomycetes</taxon>
        <taxon>Agaricomycetidae</taxon>
        <taxon>Agaricales</taxon>
        <taxon>Marasmiineae</taxon>
        <taxon>Mycenaceae</taxon>
        <taxon>Mycena</taxon>
    </lineage>
</organism>
<evidence type="ECO:0000256" key="1">
    <source>
        <dbReference type="ARBA" id="ARBA00001924"/>
    </source>
</evidence>
<sequence>MTHMDYDNEPERSELLVVQGTEPFNAEPTADALVEFEQTPEDLVYCRNHSPVCEYPEETYLLTVKCGDATVLKISVPELRSLPKAQVVAVLQCAGNRRKEMGAIKPVNGVAWADGVVANCKWGGVRLCDVLKRTRVSLGDYAHVCFASYSTFCQDDKYYGASIPMNKAMTIHDDVLLAYEMNDEVLSADHGGPLRVVVPGYLGARWVKWVDTIIISPEESPNYYQQRDYKVLPPEVDSKAKAASLWSKFPSMTALPLNSVVASITATPMPESPMFSIFVKGYALPGPLSGGNVSAVEVSVDDGASWTPATVTYQKGKWSWTLWEVSIDRVPRTGTVYSRAKDEAGNVQQREGLWNLRGVAYSAWGVKYWNFDSRGLPTVLVALPPTARFGHQSSAEHPRLHDLRLLHYAFDAVLISTVAAGVRRSSGFTLNSELISEPNLRSAADKYLGVGESIFDMIQATAVNSSYFKRDTKGHR</sequence>
<dbReference type="PRINTS" id="PR00407">
    <property type="entry name" value="EUMOPTERIN"/>
</dbReference>
<keyword evidence="2" id="KW-0500">Molybdenum</keyword>
<proteinExistence type="predicted"/>
<dbReference type="GO" id="GO:0005739">
    <property type="term" value="C:mitochondrion"/>
    <property type="evidence" value="ECO:0007669"/>
    <property type="project" value="TreeGrafter"/>
</dbReference>
<dbReference type="GO" id="GO:0030151">
    <property type="term" value="F:molybdenum ion binding"/>
    <property type="evidence" value="ECO:0007669"/>
    <property type="project" value="InterPro"/>
</dbReference>
<gene>
    <name evidence="7" type="ORF">MSAN_00391200</name>
</gene>
<dbReference type="SUPFAM" id="SSF56524">
    <property type="entry name" value="Oxidoreductase molybdopterin-binding domain"/>
    <property type="match status" value="1"/>
</dbReference>
<dbReference type="GO" id="GO:0020037">
    <property type="term" value="F:heme binding"/>
    <property type="evidence" value="ECO:0007669"/>
    <property type="project" value="TreeGrafter"/>
</dbReference>
<dbReference type="Proteomes" id="UP000623467">
    <property type="component" value="Unassembled WGS sequence"/>
</dbReference>
<accession>A0A8H6ZD08</accession>
<dbReference type="Pfam" id="PF08520">
    <property type="entry name" value="Mitofissin"/>
    <property type="match status" value="1"/>
</dbReference>
<dbReference type="GO" id="GO:0008482">
    <property type="term" value="F:sulfite oxidase activity"/>
    <property type="evidence" value="ECO:0007669"/>
    <property type="project" value="TreeGrafter"/>
</dbReference>
<comment type="caution">
    <text evidence="7">The sequence shown here is derived from an EMBL/GenBank/DDBJ whole genome shotgun (WGS) entry which is preliminary data.</text>
</comment>
<dbReference type="PANTHER" id="PTHR19372:SF7">
    <property type="entry name" value="SULFITE OXIDASE, MITOCHONDRIAL"/>
    <property type="match status" value="1"/>
</dbReference>
<dbReference type="SUPFAM" id="SSF81296">
    <property type="entry name" value="E set domains"/>
    <property type="match status" value="1"/>
</dbReference>
<keyword evidence="4" id="KW-0560">Oxidoreductase</keyword>
<dbReference type="AlphaFoldDB" id="A0A8H6ZD08"/>
<protein>
    <recommendedName>
        <fullName evidence="9">Sulfite oxidase</fullName>
    </recommendedName>
</protein>
<feature type="domain" description="Oxidoreductase molybdopterin-binding" evidence="5">
    <location>
        <begin position="51"/>
        <end position="224"/>
    </location>
</feature>
<evidence type="ECO:0000313" key="7">
    <source>
        <dbReference type="EMBL" id="KAF7375049.1"/>
    </source>
</evidence>
<dbReference type="InterPro" id="IPR005066">
    <property type="entry name" value="MoCF_OxRdtse_dimer"/>
</dbReference>
<dbReference type="GO" id="GO:0043546">
    <property type="term" value="F:molybdopterin cofactor binding"/>
    <property type="evidence" value="ECO:0007669"/>
    <property type="project" value="TreeGrafter"/>
</dbReference>
<dbReference type="InterPro" id="IPR036374">
    <property type="entry name" value="OxRdtase_Mopterin-bd_sf"/>
</dbReference>
<dbReference type="InterPro" id="IPR008335">
    <property type="entry name" value="Mopterin_OxRdtase_euk"/>
</dbReference>
<name>A0A8H6ZD08_9AGAR</name>
<evidence type="ECO:0000313" key="8">
    <source>
        <dbReference type="Proteomes" id="UP000623467"/>
    </source>
</evidence>
<dbReference type="InterPro" id="IPR000572">
    <property type="entry name" value="OxRdtase_Mopterin-bd_dom"/>
</dbReference>
<dbReference type="InterPro" id="IPR013726">
    <property type="entry name" value="Mitofissin"/>
</dbReference>
<comment type="cofactor">
    <cofactor evidence="1">
        <name>Mo-molybdopterin</name>
        <dbReference type="ChEBI" id="CHEBI:71302"/>
    </cofactor>
</comment>
<reference evidence="7" key="1">
    <citation type="submission" date="2020-05" db="EMBL/GenBank/DDBJ databases">
        <title>Mycena genomes resolve the evolution of fungal bioluminescence.</title>
        <authorList>
            <person name="Tsai I.J."/>
        </authorList>
    </citation>
    <scope>NUCLEOTIDE SEQUENCE</scope>
    <source>
        <strain evidence="7">160909Yilan</strain>
    </source>
</reference>
<dbReference type="EMBL" id="JACAZH010000002">
    <property type="protein sequence ID" value="KAF7375049.1"/>
    <property type="molecule type" value="Genomic_DNA"/>
</dbReference>
<dbReference type="OrthoDB" id="10051395at2759"/>
<dbReference type="PANTHER" id="PTHR19372">
    <property type="entry name" value="SULFITE REDUCTASE"/>
    <property type="match status" value="1"/>
</dbReference>
<evidence type="ECO:0000256" key="3">
    <source>
        <dbReference type="ARBA" id="ARBA00022723"/>
    </source>
</evidence>
<dbReference type="Gene3D" id="3.90.420.10">
    <property type="entry name" value="Oxidoreductase, molybdopterin-binding domain"/>
    <property type="match status" value="1"/>
</dbReference>
<dbReference type="InterPro" id="IPR014756">
    <property type="entry name" value="Ig_E-set"/>
</dbReference>